<protein>
    <submittedName>
        <fullName evidence="1">Putative alpha-1,6-mannanase (GH76 family)</fullName>
    </submittedName>
</protein>
<dbReference type="PANTHER" id="PTHR47791:SF3">
    <property type="entry name" value="MEIOTICALLY UP-REGULATED GENE 191 PROTEIN"/>
    <property type="match status" value="1"/>
</dbReference>
<dbReference type="Pfam" id="PF03663">
    <property type="entry name" value="Glyco_hydro_76"/>
    <property type="match status" value="1"/>
</dbReference>
<dbReference type="RefSeq" id="WP_246016364.1">
    <property type="nucleotide sequence ID" value="NZ_QRDZ01000001.1"/>
</dbReference>
<dbReference type="InterPro" id="IPR005198">
    <property type="entry name" value="Glyco_hydro_76"/>
</dbReference>
<dbReference type="Gene3D" id="1.50.10.20">
    <property type="match status" value="1"/>
</dbReference>
<dbReference type="PANTHER" id="PTHR47791">
    <property type="entry name" value="MEIOTICALLY UP-REGULATED GENE 191 PROTEIN"/>
    <property type="match status" value="1"/>
</dbReference>
<comment type="caution">
    <text evidence="1">The sequence shown here is derived from an EMBL/GenBank/DDBJ whole genome shotgun (WGS) entry which is preliminary data.</text>
</comment>
<dbReference type="SUPFAM" id="SSF48208">
    <property type="entry name" value="Six-hairpin glycosidases"/>
    <property type="match status" value="1"/>
</dbReference>
<accession>A0A3D9KRI8</accession>
<proteinExistence type="predicted"/>
<dbReference type="GO" id="GO:0005975">
    <property type="term" value="P:carbohydrate metabolic process"/>
    <property type="evidence" value="ECO:0007669"/>
    <property type="project" value="InterPro"/>
</dbReference>
<sequence>MANIATKRIVWSGGAVLALALAAVLLWRLPGWPGGGADREVWAVRADEAGAELDLSFWDDKRGMFNNASPCILQACTDPFNYWWQAHAADALLDRYERTKDGDVRKRVGELFDGIRDRNAGVWTNGYYDDMEWMALAWLRAYELLGDDKYKEAALELWADIRGGWNEEMGGGIAWRKEQLDYKNTPANAPAVILAARLYRNFSSQDDLEWALKIYDWQKRTLVDPESGLVWDGINRTGDGAIDKDWKFTYGQGVFISAAMELYEATDEEKYREDANKTADYVLDAMASPATGLLPNEGDGDGGLFKGVLVRYLTEWAVREPERGGQYGSLILTNAASLWDYGRTGEEARFGTSWAQPPETVVQLSSQLSGAMLIEQAAKLEKLGYKS</sequence>
<dbReference type="InterPro" id="IPR053169">
    <property type="entry name" value="MUG_Protein"/>
</dbReference>
<name>A0A3D9KRI8_9BACL</name>
<evidence type="ECO:0000313" key="1">
    <source>
        <dbReference type="EMBL" id="RED89290.1"/>
    </source>
</evidence>
<gene>
    <name evidence="1" type="ORF">DFP98_101265</name>
</gene>
<keyword evidence="2" id="KW-1185">Reference proteome</keyword>
<evidence type="ECO:0000313" key="2">
    <source>
        <dbReference type="Proteomes" id="UP000256977"/>
    </source>
</evidence>
<dbReference type="Proteomes" id="UP000256977">
    <property type="component" value="Unassembled WGS sequence"/>
</dbReference>
<dbReference type="InterPro" id="IPR008928">
    <property type="entry name" value="6-hairpin_glycosidase_sf"/>
</dbReference>
<dbReference type="EMBL" id="QRDZ01000001">
    <property type="protein sequence ID" value="RED89290.1"/>
    <property type="molecule type" value="Genomic_DNA"/>
</dbReference>
<reference evidence="1 2" key="1">
    <citation type="submission" date="2018-07" db="EMBL/GenBank/DDBJ databases">
        <title>Genomic Encyclopedia of Type Strains, Phase III (KMG-III): the genomes of soil and plant-associated and newly described type strains.</title>
        <authorList>
            <person name="Whitman W."/>
        </authorList>
    </citation>
    <scope>NUCLEOTIDE SEQUENCE [LARGE SCALE GENOMIC DNA]</scope>
    <source>
        <strain evidence="1 2">CECT 7287</strain>
    </source>
</reference>
<organism evidence="1 2">
    <name type="scientific">Cohnella phaseoli</name>
    <dbReference type="NCBI Taxonomy" id="456490"/>
    <lineage>
        <taxon>Bacteria</taxon>
        <taxon>Bacillati</taxon>
        <taxon>Bacillota</taxon>
        <taxon>Bacilli</taxon>
        <taxon>Bacillales</taxon>
        <taxon>Paenibacillaceae</taxon>
        <taxon>Cohnella</taxon>
    </lineage>
</organism>
<dbReference type="AlphaFoldDB" id="A0A3D9KRI8"/>